<dbReference type="Proteomes" id="UP001196413">
    <property type="component" value="Unassembled WGS sequence"/>
</dbReference>
<dbReference type="AlphaFoldDB" id="A0AAD5MUL1"/>
<keyword evidence="2" id="KW-1185">Reference proteome</keyword>
<sequence length="131" mass="15312">MLRIKDRQARDQPVERPKLMVGNKLNVHIYKIARVHFLDMKMEEERLLKAHRMIRVVAGTRLFKLNNSACYNRLQVLKKGQRKSTVAKTMSSSELRVSVMVWHSALNVDSNAQRTMAIKAAEYELEFPRMD</sequence>
<proteinExistence type="predicted"/>
<dbReference type="EMBL" id="JAHQIW010002627">
    <property type="protein sequence ID" value="KAJ1355866.1"/>
    <property type="molecule type" value="Genomic_DNA"/>
</dbReference>
<gene>
    <name evidence="1" type="ORF">KIN20_013429</name>
</gene>
<accession>A0AAD5MUL1</accession>
<evidence type="ECO:0000313" key="2">
    <source>
        <dbReference type="Proteomes" id="UP001196413"/>
    </source>
</evidence>
<protein>
    <submittedName>
        <fullName evidence="1">Uncharacterized protein</fullName>
    </submittedName>
</protein>
<comment type="caution">
    <text evidence="1">The sequence shown here is derived from an EMBL/GenBank/DDBJ whole genome shotgun (WGS) entry which is preliminary data.</text>
</comment>
<reference evidence="1" key="1">
    <citation type="submission" date="2021-06" db="EMBL/GenBank/DDBJ databases">
        <title>Parelaphostrongylus tenuis whole genome reference sequence.</title>
        <authorList>
            <person name="Garwood T.J."/>
            <person name="Larsen P.A."/>
            <person name="Fountain-Jones N.M."/>
            <person name="Garbe J.R."/>
            <person name="Macchietto M.G."/>
            <person name="Kania S.A."/>
            <person name="Gerhold R.W."/>
            <person name="Richards J.E."/>
            <person name="Wolf T.M."/>
        </authorList>
    </citation>
    <scope>NUCLEOTIDE SEQUENCE</scope>
    <source>
        <strain evidence="1">MNPRO001-30</strain>
        <tissue evidence="1">Meninges</tissue>
    </source>
</reference>
<name>A0AAD5MUL1_PARTN</name>
<organism evidence="1 2">
    <name type="scientific">Parelaphostrongylus tenuis</name>
    <name type="common">Meningeal worm</name>
    <dbReference type="NCBI Taxonomy" id="148309"/>
    <lineage>
        <taxon>Eukaryota</taxon>
        <taxon>Metazoa</taxon>
        <taxon>Ecdysozoa</taxon>
        <taxon>Nematoda</taxon>
        <taxon>Chromadorea</taxon>
        <taxon>Rhabditida</taxon>
        <taxon>Rhabditina</taxon>
        <taxon>Rhabditomorpha</taxon>
        <taxon>Strongyloidea</taxon>
        <taxon>Metastrongylidae</taxon>
        <taxon>Parelaphostrongylus</taxon>
    </lineage>
</organism>
<evidence type="ECO:0000313" key="1">
    <source>
        <dbReference type="EMBL" id="KAJ1355866.1"/>
    </source>
</evidence>